<evidence type="ECO:0000313" key="3">
    <source>
        <dbReference type="Proteomes" id="UP000231279"/>
    </source>
</evidence>
<organism evidence="2 3">
    <name type="scientific">Handroanthus impetiginosus</name>
    <dbReference type="NCBI Taxonomy" id="429701"/>
    <lineage>
        <taxon>Eukaryota</taxon>
        <taxon>Viridiplantae</taxon>
        <taxon>Streptophyta</taxon>
        <taxon>Embryophyta</taxon>
        <taxon>Tracheophyta</taxon>
        <taxon>Spermatophyta</taxon>
        <taxon>Magnoliopsida</taxon>
        <taxon>eudicotyledons</taxon>
        <taxon>Gunneridae</taxon>
        <taxon>Pentapetalae</taxon>
        <taxon>asterids</taxon>
        <taxon>lamiids</taxon>
        <taxon>Lamiales</taxon>
        <taxon>Bignoniaceae</taxon>
        <taxon>Crescentiina</taxon>
        <taxon>Tabebuia alliance</taxon>
        <taxon>Handroanthus</taxon>
    </lineage>
</organism>
<keyword evidence="1" id="KW-0812">Transmembrane</keyword>
<dbReference type="EMBL" id="NKXS01008881">
    <property type="protein sequence ID" value="PIM98020.1"/>
    <property type="molecule type" value="Genomic_DNA"/>
</dbReference>
<feature type="transmembrane region" description="Helical" evidence="1">
    <location>
        <begin position="33"/>
        <end position="58"/>
    </location>
</feature>
<dbReference type="AlphaFoldDB" id="A0A2G9FY78"/>
<dbReference type="Proteomes" id="UP000231279">
    <property type="component" value="Unassembled WGS sequence"/>
</dbReference>
<evidence type="ECO:0000313" key="2">
    <source>
        <dbReference type="EMBL" id="PIM98020.1"/>
    </source>
</evidence>
<keyword evidence="3" id="KW-1185">Reference proteome</keyword>
<comment type="caution">
    <text evidence="2">The sequence shown here is derived from an EMBL/GenBank/DDBJ whole genome shotgun (WGS) entry which is preliminary data.</text>
</comment>
<protein>
    <submittedName>
        <fullName evidence="2">Uncharacterized protein</fullName>
    </submittedName>
</protein>
<evidence type="ECO:0000256" key="1">
    <source>
        <dbReference type="SAM" id="Phobius"/>
    </source>
</evidence>
<proteinExistence type="predicted"/>
<name>A0A2G9FY78_9LAMI</name>
<reference evidence="3" key="1">
    <citation type="journal article" date="2018" name="Gigascience">
        <title>Genome assembly of the Pink Ipe (Handroanthus impetiginosus, Bignoniaceae), a highly valued, ecologically keystone Neotropical timber forest tree.</title>
        <authorList>
            <person name="Silva-Junior O.B."/>
            <person name="Grattapaglia D."/>
            <person name="Novaes E."/>
            <person name="Collevatti R.G."/>
        </authorList>
    </citation>
    <scope>NUCLEOTIDE SEQUENCE [LARGE SCALE GENOMIC DNA]</scope>
    <source>
        <strain evidence="3">cv. UFG-1</strain>
    </source>
</reference>
<gene>
    <name evidence="2" type="ORF">CDL12_29502</name>
</gene>
<keyword evidence="1" id="KW-1133">Transmembrane helix</keyword>
<keyword evidence="1" id="KW-0472">Membrane</keyword>
<sequence length="112" mass="13255">MVLAYGKNPFRKSENRFYLTLSKLNTFGYRGKFFIINLVTGILIPLIRFCLVTIYCICSKDKIGISKYFKYKIIILTPRIRRRLFIQLYKERIYSSSFVNSAHTYIHSLHSA</sequence>
<accession>A0A2G9FY78</accession>